<dbReference type="VEuPathDB" id="VectorBase:ADIR009652"/>
<sequence>MSRYIALVALLVAAVAAEAPYPASGWRPEGAQFRLPTEYGAPLLFVAAQPQRVAVQITRENVQFAGQQVAQEQSTTTAEPVTQTNEYIPPATTTTTEQPELDPLTVQGLPSDRNRDFQQRANLRQQPFNRQLPANFAQRPFFPVSGQLRALPAVQGSIFQQQQQQQQVQPQTQPQAVPAETYGPPEQEEVQPEEPVTTEQPHEVAQEESEDDYEHDAGRPVVAVANAFSGQYYILSPDNTLQRVVYSTMITDEDRQANGFSAQLKYSPVDPIRGPVYTYDEQGQLSYNMEEKQAKKVLTEQERLELADQLDKDLDSFISSLEQKRYTEGWPEDRWEEEMAKHPFFTKKAPEPGEQLSPLMEGLQQLKYDPQENTEQELADTYKEDGKFYMQHRKFRLAVLSYTEALKYKVADAAYKAILYNNRSAANYMLKNYRSSLQDALKAVELNADYDKARWRAAQCTSVLDRFDQCVELCDTILQRDPANAAAVDMRKSCLARKATAERDARKEARQERGKQQQWERLLAELKERKVKFEERYAPEDESKLVPRLAPLADFRVSCNEDGVLCWPAVICYPEFSTTDFQQMLFEDVKMQELLDHLFDVPLLCDTAKQYRADTVNVYYENRILGLAYLVDRSKTIRQILTEKTFLVYDGILTFYILVKGSKQEETFVTQKRIPIKREYY</sequence>
<dbReference type="SUPFAM" id="SSF48452">
    <property type="entry name" value="TPR-like"/>
    <property type="match status" value="1"/>
</dbReference>
<dbReference type="GO" id="GO:0030544">
    <property type="term" value="F:Hsp70 protein binding"/>
    <property type="evidence" value="ECO:0007669"/>
    <property type="project" value="TreeGrafter"/>
</dbReference>
<dbReference type="AlphaFoldDB" id="A0A182NPR7"/>
<dbReference type="InterPro" id="IPR011990">
    <property type="entry name" value="TPR-like_helical_dom_sf"/>
</dbReference>
<dbReference type="CDD" id="cd21380">
    <property type="entry name" value="CTWD_Cns1"/>
    <property type="match status" value="1"/>
</dbReference>
<evidence type="ECO:0000256" key="2">
    <source>
        <dbReference type="ARBA" id="ARBA00022803"/>
    </source>
</evidence>
<dbReference type="InterPro" id="IPR019734">
    <property type="entry name" value="TPR_rpt"/>
</dbReference>
<keyword evidence="2" id="KW-0802">TPR repeat</keyword>
<dbReference type="SMART" id="SM00028">
    <property type="entry name" value="TPR"/>
    <property type="match status" value="3"/>
</dbReference>
<dbReference type="EnsemblMetazoa" id="ADIR009652-RA">
    <property type="protein sequence ID" value="ADIR009652-PA"/>
    <property type="gene ID" value="ADIR009652"/>
</dbReference>
<proteinExistence type="inferred from homology"/>
<dbReference type="Proteomes" id="UP000075884">
    <property type="component" value="Unassembled WGS sequence"/>
</dbReference>
<dbReference type="PANTHER" id="PTHR46035:SF1">
    <property type="entry name" value="TETRATRICOPEPTIDE REPEAT PROTEIN 4"/>
    <property type="match status" value="1"/>
</dbReference>
<evidence type="ECO:0000256" key="1">
    <source>
        <dbReference type="ARBA" id="ARBA00022737"/>
    </source>
</evidence>
<evidence type="ECO:0000259" key="7">
    <source>
        <dbReference type="Pfam" id="PF16042"/>
    </source>
</evidence>
<keyword evidence="6" id="KW-0732">Signal</keyword>
<accession>A0A182NPR7</accession>
<protein>
    <submittedName>
        <fullName evidence="9">TPR_REGION domain-containing protein</fullName>
    </submittedName>
</protein>
<comment type="similarity">
    <text evidence="3">Belongs to the TTC4 family.</text>
</comment>
<dbReference type="InterPro" id="IPR032011">
    <property type="entry name" value="DUF4794"/>
</dbReference>
<feature type="chain" id="PRO_5008130236" evidence="6">
    <location>
        <begin position="18"/>
        <end position="681"/>
    </location>
</feature>
<feature type="region of interest" description="Disordered" evidence="5">
    <location>
        <begin position="162"/>
        <end position="215"/>
    </location>
</feature>
<dbReference type="GO" id="GO:0005634">
    <property type="term" value="C:nucleus"/>
    <property type="evidence" value="ECO:0007669"/>
    <property type="project" value="TreeGrafter"/>
</dbReference>
<dbReference type="GO" id="GO:0006457">
    <property type="term" value="P:protein folding"/>
    <property type="evidence" value="ECO:0007669"/>
    <property type="project" value="TreeGrafter"/>
</dbReference>
<keyword evidence="4" id="KW-0175">Coiled coil</keyword>
<evidence type="ECO:0000256" key="3">
    <source>
        <dbReference type="ARBA" id="ARBA00023602"/>
    </source>
</evidence>
<keyword evidence="1" id="KW-0677">Repeat</keyword>
<name>A0A182NPR7_9DIPT</name>
<evidence type="ECO:0000256" key="4">
    <source>
        <dbReference type="SAM" id="Coils"/>
    </source>
</evidence>
<evidence type="ECO:0000256" key="6">
    <source>
        <dbReference type="SAM" id="SignalP"/>
    </source>
</evidence>
<dbReference type="Gene3D" id="1.25.40.10">
    <property type="entry name" value="Tetratricopeptide repeat domain"/>
    <property type="match status" value="1"/>
</dbReference>
<feature type="signal peptide" evidence="6">
    <location>
        <begin position="1"/>
        <end position="17"/>
    </location>
</feature>
<reference evidence="9" key="2">
    <citation type="submission" date="2020-05" db="UniProtKB">
        <authorList>
            <consortium name="EnsemblMetazoa"/>
        </authorList>
    </citation>
    <scope>IDENTIFICATION</scope>
    <source>
        <strain evidence="9">WRAIR2</strain>
    </source>
</reference>
<feature type="domain" description="DUF4794" evidence="7">
    <location>
        <begin position="19"/>
        <end position="107"/>
    </location>
</feature>
<evidence type="ECO:0000313" key="9">
    <source>
        <dbReference type="EnsemblMetazoa" id="ADIR009652-PA"/>
    </source>
</evidence>
<dbReference type="Pfam" id="PF16042">
    <property type="entry name" value="DUF4794"/>
    <property type="match status" value="1"/>
</dbReference>
<reference evidence="10" key="1">
    <citation type="submission" date="2013-03" db="EMBL/GenBank/DDBJ databases">
        <title>The Genome Sequence of Anopheles dirus WRAIR2.</title>
        <authorList>
            <consortium name="The Broad Institute Genomics Platform"/>
            <person name="Neafsey D.E."/>
            <person name="Walton C."/>
            <person name="Walker B."/>
            <person name="Young S.K."/>
            <person name="Zeng Q."/>
            <person name="Gargeya S."/>
            <person name="Fitzgerald M."/>
            <person name="Haas B."/>
            <person name="Abouelleil A."/>
            <person name="Allen A.W."/>
            <person name="Alvarado L."/>
            <person name="Arachchi H.M."/>
            <person name="Berlin A.M."/>
            <person name="Chapman S.B."/>
            <person name="Gainer-Dewar J."/>
            <person name="Goldberg J."/>
            <person name="Griggs A."/>
            <person name="Gujja S."/>
            <person name="Hansen M."/>
            <person name="Howarth C."/>
            <person name="Imamovic A."/>
            <person name="Ireland A."/>
            <person name="Larimer J."/>
            <person name="McCowan C."/>
            <person name="Murphy C."/>
            <person name="Pearson M."/>
            <person name="Poon T.W."/>
            <person name="Priest M."/>
            <person name="Roberts A."/>
            <person name="Saif S."/>
            <person name="Shea T."/>
            <person name="Sisk P."/>
            <person name="Sykes S."/>
            <person name="Wortman J."/>
            <person name="Nusbaum C."/>
            <person name="Birren B."/>
        </authorList>
    </citation>
    <scope>NUCLEOTIDE SEQUENCE [LARGE SCALE GENOMIC DNA]</scope>
    <source>
        <strain evidence="10">WRAIR2</strain>
    </source>
</reference>
<dbReference type="InterPro" id="IPR044059">
    <property type="entry name" value="Csn1/TTC4_wheel"/>
</dbReference>
<feature type="coiled-coil region" evidence="4">
    <location>
        <begin position="509"/>
        <end position="536"/>
    </location>
</feature>
<dbReference type="GO" id="GO:0005829">
    <property type="term" value="C:cytosol"/>
    <property type="evidence" value="ECO:0007669"/>
    <property type="project" value="TreeGrafter"/>
</dbReference>
<dbReference type="STRING" id="7168.A0A182NPR7"/>
<organism evidence="9 10">
    <name type="scientific">Anopheles dirus</name>
    <dbReference type="NCBI Taxonomy" id="7168"/>
    <lineage>
        <taxon>Eukaryota</taxon>
        <taxon>Metazoa</taxon>
        <taxon>Ecdysozoa</taxon>
        <taxon>Arthropoda</taxon>
        <taxon>Hexapoda</taxon>
        <taxon>Insecta</taxon>
        <taxon>Pterygota</taxon>
        <taxon>Neoptera</taxon>
        <taxon>Endopterygota</taxon>
        <taxon>Diptera</taxon>
        <taxon>Nematocera</taxon>
        <taxon>Culicoidea</taxon>
        <taxon>Culicidae</taxon>
        <taxon>Anophelinae</taxon>
        <taxon>Anopheles</taxon>
    </lineage>
</organism>
<feature type="compositionally biased region" description="Low complexity" evidence="5">
    <location>
        <begin position="162"/>
        <end position="179"/>
    </location>
</feature>
<feature type="domain" description="Cns1/TTC4 wheel" evidence="8">
    <location>
        <begin position="563"/>
        <end position="665"/>
    </location>
</feature>
<dbReference type="PANTHER" id="PTHR46035">
    <property type="entry name" value="TETRATRICOPEPTIDE REPEAT PROTEIN 4"/>
    <property type="match status" value="1"/>
</dbReference>
<evidence type="ECO:0000313" key="10">
    <source>
        <dbReference type="Proteomes" id="UP000075884"/>
    </source>
</evidence>
<dbReference type="Pfam" id="PF18972">
    <property type="entry name" value="Wheel"/>
    <property type="match status" value="1"/>
</dbReference>
<evidence type="ECO:0000256" key="5">
    <source>
        <dbReference type="SAM" id="MobiDB-lite"/>
    </source>
</evidence>
<keyword evidence="10" id="KW-1185">Reference proteome</keyword>
<dbReference type="GO" id="GO:0051879">
    <property type="term" value="F:Hsp90 protein binding"/>
    <property type="evidence" value="ECO:0007669"/>
    <property type="project" value="InterPro"/>
</dbReference>
<evidence type="ECO:0000259" key="8">
    <source>
        <dbReference type="Pfam" id="PF18972"/>
    </source>
</evidence>